<evidence type="ECO:0000256" key="1">
    <source>
        <dbReference type="SAM" id="MobiDB-lite"/>
    </source>
</evidence>
<comment type="caution">
    <text evidence="3">The sequence shown here is derived from an EMBL/GenBank/DDBJ whole genome shotgun (WGS) entry which is preliminary data.</text>
</comment>
<feature type="transmembrane region" description="Helical" evidence="2">
    <location>
        <begin position="33"/>
        <end position="61"/>
    </location>
</feature>
<sequence length="235" mass="25737">MLGGVESTHAKDSQQGGDEGPSRNRGNSEPPRLLIAGTGVAVALCLAVTLVHVLLVFLYVAPPNAISRAYSQQINAWVQPLFSQNWRLFAPDPQSVNRQVSARVGKTAPNGTTHVSDWIDLSSMDDSAVKHNVFPSHTSQNMLRRAWNSYAETHGTDDRPHSERAALIQEYLRNIATDRVTAQRGGTFDSIQLRVTTVHIDSPRPADGSRQAAAAPAPTATRYLPWWKVDSHEAQ</sequence>
<keyword evidence="2" id="KW-0472">Membrane</keyword>
<dbReference type="Pfam" id="PF19136">
    <property type="entry name" value="DUF5819"/>
    <property type="match status" value="1"/>
</dbReference>
<feature type="region of interest" description="Disordered" evidence="1">
    <location>
        <begin position="1"/>
        <end position="30"/>
    </location>
</feature>
<keyword evidence="4" id="KW-1185">Reference proteome</keyword>
<reference evidence="3 4" key="1">
    <citation type="submission" date="2024-10" db="EMBL/GenBank/DDBJ databases">
        <title>The Natural Products Discovery Center: Release of the First 8490 Sequenced Strains for Exploring Actinobacteria Biosynthetic Diversity.</title>
        <authorList>
            <person name="Kalkreuter E."/>
            <person name="Kautsar S.A."/>
            <person name="Yang D."/>
            <person name="Bader C.D."/>
            <person name="Teijaro C.N."/>
            <person name="Fluegel L."/>
            <person name="Davis C.M."/>
            <person name="Simpson J.R."/>
            <person name="Lauterbach L."/>
            <person name="Steele A.D."/>
            <person name="Gui C."/>
            <person name="Meng S."/>
            <person name="Li G."/>
            <person name="Viehrig K."/>
            <person name="Ye F."/>
            <person name="Su P."/>
            <person name="Kiefer A.F."/>
            <person name="Nichols A."/>
            <person name="Cepeda A.J."/>
            <person name="Yan W."/>
            <person name="Fan B."/>
            <person name="Jiang Y."/>
            <person name="Adhikari A."/>
            <person name="Zheng C.-J."/>
            <person name="Schuster L."/>
            <person name="Cowan T.M."/>
            <person name="Smanski M.J."/>
            <person name="Chevrette M.G."/>
            <person name="De Carvalho L.P.S."/>
            <person name="Shen B."/>
        </authorList>
    </citation>
    <scope>NUCLEOTIDE SEQUENCE [LARGE SCALE GENOMIC DNA]</scope>
    <source>
        <strain evidence="3 4">NPDC015755</strain>
    </source>
</reference>
<proteinExistence type="predicted"/>
<dbReference type="EMBL" id="JBIBSM010000020">
    <property type="protein sequence ID" value="MFF8280153.1"/>
    <property type="molecule type" value="Genomic_DNA"/>
</dbReference>
<keyword evidence="2" id="KW-1133">Transmembrane helix</keyword>
<evidence type="ECO:0000313" key="3">
    <source>
        <dbReference type="EMBL" id="MFF8280153.1"/>
    </source>
</evidence>
<accession>A0ABW6YK92</accession>
<dbReference type="Proteomes" id="UP001603013">
    <property type="component" value="Unassembled WGS sequence"/>
</dbReference>
<name>A0ABW6YK92_9ACTN</name>
<gene>
    <name evidence="3" type="ORF">ACF05T_29390</name>
</gene>
<evidence type="ECO:0000313" key="4">
    <source>
        <dbReference type="Proteomes" id="UP001603013"/>
    </source>
</evidence>
<keyword evidence="2" id="KW-0812">Transmembrane</keyword>
<dbReference type="RefSeq" id="WP_391937055.1">
    <property type="nucleotide sequence ID" value="NZ_JBIBSM010000020.1"/>
</dbReference>
<dbReference type="InterPro" id="IPR043857">
    <property type="entry name" value="DUF5819"/>
</dbReference>
<evidence type="ECO:0000256" key="2">
    <source>
        <dbReference type="SAM" id="Phobius"/>
    </source>
</evidence>
<protein>
    <submittedName>
        <fullName evidence="3">DUF5819 family protein</fullName>
    </submittedName>
</protein>
<organism evidence="3 4">
    <name type="scientific">Streptomyces lateritius</name>
    <dbReference type="NCBI Taxonomy" id="67313"/>
    <lineage>
        <taxon>Bacteria</taxon>
        <taxon>Bacillati</taxon>
        <taxon>Actinomycetota</taxon>
        <taxon>Actinomycetes</taxon>
        <taxon>Kitasatosporales</taxon>
        <taxon>Streptomycetaceae</taxon>
        <taxon>Streptomyces</taxon>
    </lineage>
</organism>